<protein>
    <recommendedName>
        <fullName evidence="3">Acetate kinase</fullName>
    </recommendedName>
</protein>
<name>A0A4R0JYC9_9ACTN</name>
<dbReference type="Proteomes" id="UP000291144">
    <property type="component" value="Unassembled WGS sequence"/>
</dbReference>
<dbReference type="AlphaFoldDB" id="A0A4R0JYC9"/>
<evidence type="ECO:0000313" key="2">
    <source>
        <dbReference type="Proteomes" id="UP000291144"/>
    </source>
</evidence>
<comment type="caution">
    <text evidence="1">The sequence shown here is derived from an EMBL/GenBank/DDBJ whole genome shotgun (WGS) entry which is preliminary data.</text>
</comment>
<accession>A0A4R0JYC9</accession>
<evidence type="ECO:0000313" key="1">
    <source>
        <dbReference type="EMBL" id="TCC50356.1"/>
    </source>
</evidence>
<keyword evidence="2" id="KW-1185">Reference proteome</keyword>
<evidence type="ECO:0008006" key="3">
    <source>
        <dbReference type="Google" id="ProtNLM"/>
    </source>
</evidence>
<dbReference type="RefSeq" id="WP_131366174.1">
    <property type="nucleotide sequence ID" value="NZ_SJKB01000025.1"/>
</dbReference>
<organism evidence="1 2">
    <name type="scientific">Kribbella pittospori</name>
    <dbReference type="NCBI Taxonomy" id="722689"/>
    <lineage>
        <taxon>Bacteria</taxon>
        <taxon>Bacillati</taxon>
        <taxon>Actinomycetota</taxon>
        <taxon>Actinomycetes</taxon>
        <taxon>Propionibacteriales</taxon>
        <taxon>Kribbellaceae</taxon>
        <taxon>Kribbella</taxon>
    </lineage>
</organism>
<reference evidence="1 2" key="1">
    <citation type="submission" date="2019-02" db="EMBL/GenBank/DDBJ databases">
        <title>Kribbella capetownensis sp. nov. and Kribbella speibonae sp. nov., isolated from soil.</title>
        <authorList>
            <person name="Curtis S.M."/>
            <person name="Norton I."/>
            <person name="Everest G.J."/>
            <person name="Meyers P.R."/>
        </authorList>
    </citation>
    <scope>NUCLEOTIDE SEQUENCE [LARGE SCALE GENOMIC DNA]</scope>
    <source>
        <strain evidence="1 2">NRRL B-24813</strain>
    </source>
</reference>
<dbReference type="Gene3D" id="3.30.420.40">
    <property type="match status" value="1"/>
</dbReference>
<dbReference type="EMBL" id="SJKB01000025">
    <property type="protein sequence ID" value="TCC50356.1"/>
    <property type="molecule type" value="Genomic_DNA"/>
</dbReference>
<dbReference type="SUPFAM" id="SSF53067">
    <property type="entry name" value="Actin-like ATPase domain"/>
    <property type="match status" value="1"/>
</dbReference>
<gene>
    <name evidence="1" type="ORF">E0H73_41735</name>
</gene>
<dbReference type="InterPro" id="IPR043129">
    <property type="entry name" value="ATPase_NBD"/>
</dbReference>
<sequence>MVRAAAGRRLTWLGVVLDAKSNETGEPVITTPESPVTAYIVPAREDLTMAAQARRLLE</sequence>
<proteinExistence type="predicted"/>